<evidence type="ECO:0000256" key="2">
    <source>
        <dbReference type="SAM" id="Phobius"/>
    </source>
</evidence>
<organism evidence="4 5">
    <name type="scientific">Clohesyomyces aquaticus</name>
    <dbReference type="NCBI Taxonomy" id="1231657"/>
    <lineage>
        <taxon>Eukaryota</taxon>
        <taxon>Fungi</taxon>
        <taxon>Dikarya</taxon>
        <taxon>Ascomycota</taxon>
        <taxon>Pezizomycotina</taxon>
        <taxon>Dothideomycetes</taxon>
        <taxon>Pleosporomycetidae</taxon>
        <taxon>Pleosporales</taxon>
        <taxon>Lindgomycetaceae</taxon>
        <taxon>Clohesyomyces</taxon>
    </lineage>
</organism>
<dbReference type="Proteomes" id="UP000193144">
    <property type="component" value="Unassembled WGS sequence"/>
</dbReference>
<name>A0A1Y1ZMQ5_9PLEO</name>
<keyword evidence="5" id="KW-1185">Reference proteome</keyword>
<sequence length="249" mass="27118">MHCSLQTFVYLLPLMSPTAASPVDLPPYLKCHCITFPTSTSSSPCQIAGSQNLDWHSARAFAASHDLQIQFANKDTVSKVLDSRHPLPTSLLLLAGQSDQNPYYPLPNPNPGPVAGKQDSAESRVVCGVDDAVRKAWMKEGELDPKMCDISILQVVLVLILLVVGFEALDTIWVSIRHIFSKKAAPIRLSGSEKSLAAMPEETEEVEGAATESISELEGDKTEMPETVACLAQKTFEVHSHIALPRDRV</sequence>
<dbReference type="EMBL" id="MCFA01000060">
    <property type="protein sequence ID" value="ORY11508.1"/>
    <property type="molecule type" value="Genomic_DNA"/>
</dbReference>
<feature type="region of interest" description="Disordered" evidence="1">
    <location>
        <begin position="193"/>
        <end position="213"/>
    </location>
</feature>
<protein>
    <submittedName>
        <fullName evidence="4">Uncharacterized protein</fullName>
    </submittedName>
</protein>
<dbReference type="AlphaFoldDB" id="A0A1Y1ZMQ5"/>
<comment type="caution">
    <text evidence="4">The sequence shown here is derived from an EMBL/GenBank/DDBJ whole genome shotgun (WGS) entry which is preliminary data.</text>
</comment>
<keyword evidence="2" id="KW-0812">Transmembrane</keyword>
<dbReference type="OrthoDB" id="3768069at2759"/>
<evidence type="ECO:0000256" key="1">
    <source>
        <dbReference type="SAM" id="MobiDB-lite"/>
    </source>
</evidence>
<keyword evidence="3" id="KW-0732">Signal</keyword>
<evidence type="ECO:0000256" key="3">
    <source>
        <dbReference type="SAM" id="SignalP"/>
    </source>
</evidence>
<keyword evidence="2" id="KW-1133">Transmembrane helix</keyword>
<evidence type="ECO:0000313" key="4">
    <source>
        <dbReference type="EMBL" id="ORY11508.1"/>
    </source>
</evidence>
<feature type="signal peptide" evidence="3">
    <location>
        <begin position="1"/>
        <end position="20"/>
    </location>
</feature>
<evidence type="ECO:0000313" key="5">
    <source>
        <dbReference type="Proteomes" id="UP000193144"/>
    </source>
</evidence>
<accession>A0A1Y1ZMQ5</accession>
<proteinExistence type="predicted"/>
<keyword evidence="2" id="KW-0472">Membrane</keyword>
<gene>
    <name evidence="4" type="ORF">BCR34DRAFT_324014</name>
</gene>
<reference evidence="4 5" key="1">
    <citation type="submission" date="2016-07" db="EMBL/GenBank/DDBJ databases">
        <title>Pervasive Adenine N6-methylation of Active Genes in Fungi.</title>
        <authorList>
            <consortium name="DOE Joint Genome Institute"/>
            <person name="Mondo S.J."/>
            <person name="Dannebaum R.O."/>
            <person name="Kuo R.C."/>
            <person name="Labutti K."/>
            <person name="Haridas S."/>
            <person name="Kuo A."/>
            <person name="Salamov A."/>
            <person name="Ahrendt S.R."/>
            <person name="Lipzen A."/>
            <person name="Sullivan W."/>
            <person name="Andreopoulos W.B."/>
            <person name="Clum A."/>
            <person name="Lindquist E."/>
            <person name="Daum C."/>
            <person name="Ramamoorthy G.K."/>
            <person name="Gryganskyi A."/>
            <person name="Culley D."/>
            <person name="Magnuson J.K."/>
            <person name="James T.Y."/>
            <person name="O'Malley M.A."/>
            <person name="Stajich J.E."/>
            <person name="Spatafora J.W."/>
            <person name="Visel A."/>
            <person name="Grigoriev I.V."/>
        </authorList>
    </citation>
    <scope>NUCLEOTIDE SEQUENCE [LARGE SCALE GENOMIC DNA]</scope>
    <source>
        <strain evidence="4 5">CBS 115471</strain>
    </source>
</reference>
<feature type="chain" id="PRO_5012078856" evidence="3">
    <location>
        <begin position="21"/>
        <end position="249"/>
    </location>
</feature>
<feature type="transmembrane region" description="Helical" evidence="2">
    <location>
        <begin position="152"/>
        <end position="173"/>
    </location>
</feature>